<evidence type="ECO:0000313" key="3">
    <source>
        <dbReference type="EMBL" id="CAF1305312.1"/>
    </source>
</evidence>
<dbReference type="InterPro" id="IPR005366">
    <property type="entry name" value="EMC8/9"/>
</dbReference>
<comment type="similarity">
    <text evidence="1">Belongs to the EMC8/EMC9 family.</text>
</comment>
<gene>
    <name evidence="3" type="ORF">VCS650_LOCUS31282</name>
</gene>
<dbReference type="PROSITE" id="PS50249">
    <property type="entry name" value="MPN"/>
    <property type="match status" value="1"/>
</dbReference>
<dbReference type="GO" id="GO:0072546">
    <property type="term" value="C:EMC complex"/>
    <property type="evidence" value="ECO:0007669"/>
    <property type="project" value="InterPro"/>
</dbReference>
<dbReference type="OrthoDB" id="194468at2759"/>
<name>A0A815E4X9_9BILA</name>
<protein>
    <recommendedName>
        <fullName evidence="2">MPN domain-containing protein</fullName>
    </recommendedName>
</protein>
<dbReference type="InterPro" id="IPR037518">
    <property type="entry name" value="MPN"/>
</dbReference>
<dbReference type="PANTHER" id="PTHR12941:SF10">
    <property type="entry name" value="ER MEMBRANE PROTEIN COMPLEX SUBUNIT 8_9 HOMOLOG"/>
    <property type="match status" value="1"/>
</dbReference>
<evidence type="ECO:0000259" key="2">
    <source>
        <dbReference type="PROSITE" id="PS50249"/>
    </source>
</evidence>
<feature type="domain" description="MPN" evidence="2">
    <location>
        <begin position="2"/>
        <end position="130"/>
    </location>
</feature>
<evidence type="ECO:0000256" key="1">
    <source>
        <dbReference type="ARBA" id="ARBA00007461"/>
    </source>
</evidence>
<dbReference type="EMBL" id="CAJNON010000530">
    <property type="protein sequence ID" value="CAF1305312.1"/>
    <property type="molecule type" value="Genomic_DNA"/>
</dbReference>
<reference evidence="3" key="1">
    <citation type="submission" date="2021-02" db="EMBL/GenBank/DDBJ databases">
        <authorList>
            <person name="Nowell W R."/>
        </authorList>
    </citation>
    <scope>NUCLEOTIDE SEQUENCE</scope>
</reference>
<dbReference type="Gene3D" id="3.40.140.10">
    <property type="entry name" value="Cytidine Deaminase, domain 2"/>
    <property type="match status" value="1"/>
</dbReference>
<proteinExistence type="inferred from homology"/>
<dbReference type="Pfam" id="PF03665">
    <property type="entry name" value="UPF0172"/>
    <property type="match status" value="1"/>
</dbReference>
<feature type="non-terminal residue" evidence="3">
    <location>
        <position position="130"/>
    </location>
</feature>
<organism evidence="3 4">
    <name type="scientific">Adineta steineri</name>
    <dbReference type="NCBI Taxonomy" id="433720"/>
    <lineage>
        <taxon>Eukaryota</taxon>
        <taxon>Metazoa</taxon>
        <taxon>Spiralia</taxon>
        <taxon>Gnathifera</taxon>
        <taxon>Rotifera</taxon>
        <taxon>Eurotatoria</taxon>
        <taxon>Bdelloidea</taxon>
        <taxon>Adinetida</taxon>
        <taxon>Adinetidae</taxon>
        <taxon>Adineta</taxon>
    </lineage>
</organism>
<dbReference type="PANTHER" id="PTHR12941">
    <property type="entry name" value="ER MEMBRANE PROTEIN COMPLEX"/>
    <property type="match status" value="1"/>
</dbReference>
<comment type="caution">
    <text evidence="3">The sequence shown here is derived from an EMBL/GenBank/DDBJ whole genome shotgun (WGS) entry which is preliminary data.</text>
</comment>
<dbReference type="Proteomes" id="UP000663891">
    <property type="component" value="Unassembled WGS sequence"/>
</dbReference>
<dbReference type="CDD" id="cd08060">
    <property type="entry name" value="MPN_UPF0172"/>
    <property type="match status" value="1"/>
</dbReference>
<sequence>MSEINTLAFTKMFLHLAKYPELAVNGILLGVRSNSANDEADSSYLNFVDCIPLFHGVLSLSPMLEIALSQIDAYCSTRNLTIAGYYHANENYSDPNPNFTALRIMEKIKENNPNAVLLMIDNSLVDLNEN</sequence>
<accession>A0A815E4X9</accession>
<evidence type="ECO:0000313" key="4">
    <source>
        <dbReference type="Proteomes" id="UP000663891"/>
    </source>
</evidence>
<dbReference type="AlphaFoldDB" id="A0A815E4X9"/>